<proteinExistence type="predicted"/>
<feature type="domain" description="N-acetyltransferase" evidence="3">
    <location>
        <begin position="2"/>
        <end position="152"/>
    </location>
</feature>
<dbReference type="PANTHER" id="PTHR10545">
    <property type="entry name" value="DIAMINE N-ACETYLTRANSFERASE"/>
    <property type="match status" value="1"/>
</dbReference>
<dbReference type="KEGG" id="saqu:EJC51_25195"/>
<dbReference type="Pfam" id="PF00583">
    <property type="entry name" value="Acetyltransf_1"/>
    <property type="match status" value="1"/>
</dbReference>
<evidence type="ECO:0000256" key="1">
    <source>
        <dbReference type="ARBA" id="ARBA00022679"/>
    </source>
</evidence>
<evidence type="ECO:0000313" key="5">
    <source>
        <dbReference type="Proteomes" id="UP000280197"/>
    </source>
</evidence>
<dbReference type="CDD" id="cd04301">
    <property type="entry name" value="NAT_SF"/>
    <property type="match status" value="1"/>
</dbReference>
<dbReference type="RefSeq" id="WP_126273153.1">
    <property type="nucleotide sequence ID" value="NZ_CP034463.1"/>
</dbReference>
<dbReference type="PROSITE" id="PS51186">
    <property type="entry name" value="GNAT"/>
    <property type="match status" value="1"/>
</dbReference>
<sequence length="152" mass="16765">MTRVRRARVGDLPDLVALIAEHAVYEKAEPPADGLAGRLEPLLFGSPEPRLIALVAELGEGGPVVGYATCSAEVSTWDGAEYLHMDCLFLRDGHRGLGIGESLMDAVRAEARRLGLGHVQWQTPVWNDGAIRFYRRIGATSKDKRRFFLPVR</sequence>
<keyword evidence="5" id="KW-1185">Reference proteome</keyword>
<keyword evidence="1 4" id="KW-0808">Transferase</keyword>
<evidence type="ECO:0000313" key="4">
    <source>
        <dbReference type="EMBL" id="AZP19072.1"/>
    </source>
</evidence>
<evidence type="ECO:0000256" key="2">
    <source>
        <dbReference type="ARBA" id="ARBA00023315"/>
    </source>
</evidence>
<dbReference type="InterPro" id="IPR016181">
    <property type="entry name" value="Acyl_CoA_acyltransferase"/>
</dbReference>
<dbReference type="PANTHER" id="PTHR10545:SF29">
    <property type="entry name" value="GH14572P-RELATED"/>
    <property type="match status" value="1"/>
</dbReference>
<dbReference type="AlphaFoldDB" id="A0A3S9I4B1"/>
<dbReference type="InterPro" id="IPR000182">
    <property type="entry name" value="GNAT_dom"/>
</dbReference>
<organism evidence="4 5">
    <name type="scientific">Streptomyces aquilus</name>
    <dbReference type="NCBI Taxonomy" id="2548456"/>
    <lineage>
        <taxon>Bacteria</taxon>
        <taxon>Bacillati</taxon>
        <taxon>Actinomycetota</taxon>
        <taxon>Actinomycetes</taxon>
        <taxon>Kitasatosporales</taxon>
        <taxon>Streptomycetaceae</taxon>
        <taxon>Streptomyces</taxon>
    </lineage>
</organism>
<dbReference type="GO" id="GO:0008080">
    <property type="term" value="F:N-acetyltransferase activity"/>
    <property type="evidence" value="ECO:0007669"/>
    <property type="project" value="TreeGrafter"/>
</dbReference>
<name>A0A3S9I4B1_9ACTN</name>
<protein>
    <submittedName>
        <fullName evidence="4">GNAT family N-acetyltransferase</fullName>
    </submittedName>
</protein>
<dbReference type="InterPro" id="IPR051016">
    <property type="entry name" value="Diverse_Substrate_AcTransf"/>
</dbReference>
<accession>A0A3S9I4B1</accession>
<keyword evidence="2" id="KW-0012">Acyltransferase</keyword>
<dbReference type="EMBL" id="CP034463">
    <property type="protein sequence ID" value="AZP19072.1"/>
    <property type="molecule type" value="Genomic_DNA"/>
</dbReference>
<gene>
    <name evidence="4" type="ORF">EJC51_25195</name>
</gene>
<evidence type="ECO:0000259" key="3">
    <source>
        <dbReference type="PROSITE" id="PS51186"/>
    </source>
</evidence>
<dbReference type="SUPFAM" id="SSF55729">
    <property type="entry name" value="Acyl-CoA N-acyltransferases (Nat)"/>
    <property type="match status" value="1"/>
</dbReference>
<reference evidence="4 5" key="1">
    <citation type="submission" date="2018-12" db="EMBL/GenBank/DDBJ databases">
        <authorList>
            <person name="Li K."/>
        </authorList>
    </citation>
    <scope>NUCLEOTIDE SEQUENCE [LARGE SCALE GENOMIC DNA]</scope>
    <source>
        <strain evidence="5">CR22</strain>
    </source>
</reference>
<dbReference type="Proteomes" id="UP000280197">
    <property type="component" value="Chromosome"/>
</dbReference>
<dbReference type="Gene3D" id="3.40.630.30">
    <property type="match status" value="1"/>
</dbReference>